<dbReference type="EMBL" id="SORI01000010">
    <property type="protein sequence ID" value="TDY59911.1"/>
    <property type="molecule type" value="Genomic_DNA"/>
</dbReference>
<keyword evidence="3" id="KW-1185">Reference proteome</keyword>
<sequence>MDKNWWMPLYGVFLGIYVPPEVRELKGDLVMHLADTPSTVYGAVRRLVKVLSPRWIVHTGDLADDVKLELSPGELPRYRAKLEHLRRALEGDDSPGLVFVTGNHDNEATVREFFPESLVFRDRGRIELCGEGFNLSHDMSGLEEPPLRYNLFGHEPSQADCSEQGRFFLNGLLGVHIISLSLGKVYCLPYPGYVDDGRLGRRKRGL</sequence>
<dbReference type="InterPro" id="IPR004843">
    <property type="entry name" value="Calcineurin-like_PHP"/>
</dbReference>
<dbReference type="Proteomes" id="UP000295066">
    <property type="component" value="Unassembled WGS sequence"/>
</dbReference>
<evidence type="ECO:0000313" key="3">
    <source>
        <dbReference type="Proteomes" id="UP000295066"/>
    </source>
</evidence>
<comment type="caution">
    <text evidence="2">The sequence shown here is derived from an EMBL/GenBank/DDBJ whole genome shotgun (WGS) entry which is preliminary data.</text>
</comment>
<dbReference type="InterPro" id="IPR029052">
    <property type="entry name" value="Metallo-depent_PP-like"/>
</dbReference>
<name>A0A4V3HG44_9BACT</name>
<evidence type="ECO:0000313" key="2">
    <source>
        <dbReference type="EMBL" id="TDY59911.1"/>
    </source>
</evidence>
<dbReference type="Pfam" id="PF00149">
    <property type="entry name" value="Metallophos"/>
    <property type="match status" value="1"/>
</dbReference>
<feature type="domain" description="Calcineurin-like phosphoesterase" evidence="1">
    <location>
        <begin position="30"/>
        <end position="129"/>
    </location>
</feature>
<organism evidence="2 3">
    <name type="scientific">Aminivibrio pyruvatiphilus</name>
    <dbReference type="NCBI Taxonomy" id="1005740"/>
    <lineage>
        <taxon>Bacteria</taxon>
        <taxon>Thermotogati</taxon>
        <taxon>Synergistota</taxon>
        <taxon>Synergistia</taxon>
        <taxon>Synergistales</taxon>
        <taxon>Aminobacteriaceae</taxon>
        <taxon>Aminivibrio</taxon>
    </lineage>
</organism>
<dbReference type="GO" id="GO:0016787">
    <property type="term" value="F:hydrolase activity"/>
    <property type="evidence" value="ECO:0007669"/>
    <property type="project" value="InterPro"/>
</dbReference>
<evidence type="ECO:0000259" key="1">
    <source>
        <dbReference type="Pfam" id="PF00149"/>
    </source>
</evidence>
<dbReference type="SUPFAM" id="SSF56300">
    <property type="entry name" value="Metallo-dependent phosphatases"/>
    <property type="match status" value="1"/>
</dbReference>
<dbReference type="OrthoDB" id="2111073at2"/>
<gene>
    <name evidence="2" type="ORF">C8D99_11038</name>
</gene>
<dbReference type="RefSeq" id="WP_133957755.1">
    <property type="nucleotide sequence ID" value="NZ_SORI01000010.1"/>
</dbReference>
<dbReference type="AlphaFoldDB" id="A0A4V3HG44"/>
<dbReference type="Gene3D" id="3.60.21.10">
    <property type="match status" value="1"/>
</dbReference>
<accession>A0A4V3HG44</accession>
<protein>
    <recommendedName>
        <fullName evidence="1">Calcineurin-like phosphoesterase domain-containing protein</fullName>
    </recommendedName>
</protein>
<reference evidence="2 3" key="1">
    <citation type="submission" date="2019-03" db="EMBL/GenBank/DDBJ databases">
        <title>Genomic Encyclopedia of Type Strains, Phase IV (KMG-IV): sequencing the most valuable type-strain genomes for metagenomic binning, comparative biology and taxonomic classification.</title>
        <authorList>
            <person name="Goeker M."/>
        </authorList>
    </citation>
    <scope>NUCLEOTIDE SEQUENCE [LARGE SCALE GENOMIC DNA]</scope>
    <source>
        <strain evidence="2 3">DSM 25964</strain>
    </source>
</reference>
<proteinExistence type="predicted"/>